<dbReference type="Proteomes" id="UP000689967">
    <property type="component" value="Unassembled WGS sequence"/>
</dbReference>
<dbReference type="InterPro" id="IPR012001">
    <property type="entry name" value="Thiamin_PyroP_enz_TPP-bd_dom"/>
</dbReference>
<protein>
    <submittedName>
        <fullName evidence="8">Thiamine pyrophosphate-binding protein</fullName>
    </submittedName>
</protein>
<evidence type="ECO:0000256" key="1">
    <source>
        <dbReference type="ARBA" id="ARBA00007812"/>
    </source>
</evidence>
<evidence type="ECO:0000256" key="4">
    <source>
        <dbReference type="SAM" id="MobiDB-lite"/>
    </source>
</evidence>
<dbReference type="Pfam" id="PF02776">
    <property type="entry name" value="TPP_enzyme_N"/>
    <property type="match status" value="1"/>
</dbReference>
<evidence type="ECO:0000259" key="6">
    <source>
        <dbReference type="Pfam" id="PF02775"/>
    </source>
</evidence>
<evidence type="ECO:0000259" key="5">
    <source>
        <dbReference type="Pfam" id="PF00205"/>
    </source>
</evidence>
<feature type="domain" description="Thiamine pyrophosphate enzyme central" evidence="5">
    <location>
        <begin position="230"/>
        <end position="341"/>
    </location>
</feature>
<feature type="region of interest" description="Disordered" evidence="4">
    <location>
        <begin position="1"/>
        <end position="29"/>
    </location>
</feature>
<evidence type="ECO:0000256" key="2">
    <source>
        <dbReference type="ARBA" id="ARBA00023052"/>
    </source>
</evidence>
<sequence length="605" mass="63434">MPPDSRIPNALPNDGPGAIDRPAPLTQPETAWGSDAVADMLRALGVPYVPLNPGASFRGLHDSLVNHLGNRDPQMLLCLHEEHAVSIAHGWAKVTGNPLAVVLHSNVGLMHGSMAIFNAWCDRVPMIVLGATGPVDAARRRPWIDWIHTAQDQGALVRNFCKWDDQPASVPAAVESLLRANQIATTAPQGPVYINLDVSLQEEAAPAPLVVPPVARYRAPESPVPSPKLVAEAAALLRGAQRPVILMGRVSRNQDDWDRRVALAERLGATVVTDLKAGAAFPSTHPLHGPPPSGFLTPANAAVLRDADVILALDCIDLAGTCKLVWDGQPPPAKIIRASVDQLIHNAWSMDYQGLPPADVYLLCEPDAAVAALLDALADLSARALPAAVARPWPAPTADNEIGLPELASALRAALGETPTTLVRVTISWPGTLWDFGGPLDFLGGDGGAGLGSGPGLAIGAALALRGSGRVPVAVLGDGDFMMGATALWTAARYRIPGLIVVANNRSNFNDELHQERVALTRGRPVENRSIGQAIAGPDIDIAALVRAQGAVGLGPVSDPAALEGVFRDALAQVAEGHFVVVDVRIRPGYEVATASGMMQRGAKA</sequence>
<dbReference type="PANTHER" id="PTHR18968:SF13">
    <property type="entry name" value="ACETOLACTATE SYNTHASE CATALYTIC SUBUNIT, MITOCHONDRIAL"/>
    <property type="match status" value="1"/>
</dbReference>
<comment type="caution">
    <text evidence="8">The sequence shown here is derived from an EMBL/GenBank/DDBJ whole genome shotgun (WGS) entry which is preliminary data.</text>
</comment>
<dbReference type="CDD" id="cd07035">
    <property type="entry name" value="TPP_PYR_POX_like"/>
    <property type="match status" value="1"/>
</dbReference>
<proteinExistence type="inferred from homology"/>
<evidence type="ECO:0000313" key="8">
    <source>
        <dbReference type="EMBL" id="MBU8543800.1"/>
    </source>
</evidence>
<dbReference type="RefSeq" id="WP_216874431.1">
    <property type="nucleotide sequence ID" value="NZ_JAERQM010000002.1"/>
</dbReference>
<dbReference type="EMBL" id="JAERQM010000002">
    <property type="protein sequence ID" value="MBU8543800.1"/>
    <property type="molecule type" value="Genomic_DNA"/>
</dbReference>
<name>A0ABS6H536_9PROT</name>
<organism evidence="8 9">
    <name type="scientific">Falsiroseomonas oleicola</name>
    <dbReference type="NCBI Taxonomy" id="2801474"/>
    <lineage>
        <taxon>Bacteria</taxon>
        <taxon>Pseudomonadati</taxon>
        <taxon>Pseudomonadota</taxon>
        <taxon>Alphaproteobacteria</taxon>
        <taxon>Acetobacterales</taxon>
        <taxon>Roseomonadaceae</taxon>
        <taxon>Falsiroseomonas</taxon>
    </lineage>
</organism>
<dbReference type="Pfam" id="PF00205">
    <property type="entry name" value="TPP_enzyme_M"/>
    <property type="match status" value="1"/>
</dbReference>
<feature type="domain" description="Thiamine pyrophosphate enzyme N-terminal TPP-binding" evidence="7">
    <location>
        <begin position="33"/>
        <end position="139"/>
    </location>
</feature>
<evidence type="ECO:0000259" key="7">
    <source>
        <dbReference type="Pfam" id="PF02776"/>
    </source>
</evidence>
<comment type="similarity">
    <text evidence="1 3">Belongs to the TPP enzyme family.</text>
</comment>
<dbReference type="Pfam" id="PF02775">
    <property type="entry name" value="TPP_enzyme_C"/>
    <property type="match status" value="1"/>
</dbReference>
<dbReference type="InterPro" id="IPR012000">
    <property type="entry name" value="Thiamin_PyroP_enz_cen_dom"/>
</dbReference>
<accession>A0ABS6H536</accession>
<reference evidence="8 9" key="1">
    <citation type="submission" date="2021-01" db="EMBL/GenBank/DDBJ databases">
        <title>Roseomonas sp. nov, a bacterium isolated from an oil production mixture in Yumen Oilfield.</title>
        <authorList>
            <person name="Wu D."/>
        </authorList>
    </citation>
    <scope>NUCLEOTIDE SEQUENCE [LARGE SCALE GENOMIC DNA]</scope>
    <source>
        <strain evidence="8 9">ROY-5-3</strain>
    </source>
</reference>
<keyword evidence="9" id="KW-1185">Reference proteome</keyword>
<dbReference type="InterPro" id="IPR045229">
    <property type="entry name" value="TPP_enz"/>
</dbReference>
<evidence type="ECO:0000313" key="9">
    <source>
        <dbReference type="Proteomes" id="UP000689967"/>
    </source>
</evidence>
<keyword evidence="2 3" id="KW-0786">Thiamine pyrophosphate</keyword>
<evidence type="ECO:0000256" key="3">
    <source>
        <dbReference type="RuleBase" id="RU362132"/>
    </source>
</evidence>
<gene>
    <name evidence="8" type="ORF">JJQ90_08785</name>
</gene>
<feature type="domain" description="Thiamine pyrophosphate enzyme TPP-binding" evidence="6">
    <location>
        <begin position="432"/>
        <end position="584"/>
    </location>
</feature>
<dbReference type="InterPro" id="IPR011766">
    <property type="entry name" value="TPP_enzyme_TPP-bd"/>
</dbReference>
<dbReference type="PANTHER" id="PTHR18968">
    <property type="entry name" value="THIAMINE PYROPHOSPHATE ENZYMES"/>
    <property type="match status" value="1"/>
</dbReference>